<dbReference type="Pfam" id="PF20684">
    <property type="entry name" value="Fung_rhodopsin"/>
    <property type="match status" value="1"/>
</dbReference>
<feature type="transmembrane region" description="Helical" evidence="1">
    <location>
        <begin position="135"/>
        <end position="152"/>
    </location>
</feature>
<sequence>MAGTLPPLFSITDDDHAGYVAVADYTFLLLMVFLVATRIFTRWYIVRYIKADDALLFVAALVGIAQSIIVQFAINHGLGRRGHTLSHHDFVLFQKYEYAAQILLVVCIALAKLSLSALIHSLVTEKYTLYASRSLLAIVMAWAFASILALAFQCPLPSPWRDAPHCVDQAALHYAIGALNIATDVALTILPCVAFWRVPDRKRRFQVVSLFSIRICAIVVTAMQLSHVGPLFKKGADKTWESINTSIWDQVMMNVSIFCTAIPSLGRLIVDLQPEINAFAITERHGSSNKTGDQYALPSVLGHRFKLSNRGVHMSVLGRPISRDETESMQGLREDGLRQDGIQQTVGFEVKYSPVPWAR</sequence>
<dbReference type="GeneID" id="36573367"/>
<feature type="domain" description="Rhodopsin" evidence="2">
    <location>
        <begin position="38"/>
        <end position="269"/>
    </location>
</feature>
<feature type="transmembrane region" description="Helical" evidence="1">
    <location>
        <begin position="172"/>
        <end position="196"/>
    </location>
</feature>
<dbReference type="InParanoid" id="A0A2T3AYJ2"/>
<dbReference type="InterPro" id="IPR049326">
    <property type="entry name" value="Rhodopsin_dom_fungi"/>
</dbReference>
<keyword evidence="1" id="KW-0812">Transmembrane</keyword>
<proteinExistence type="predicted"/>
<dbReference type="OrthoDB" id="3918601at2759"/>
<gene>
    <name evidence="3" type="ORF">M430DRAFT_257339</name>
</gene>
<evidence type="ECO:0000259" key="2">
    <source>
        <dbReference type="Pfam" id="PF20684"/>
    </source>
</evidence>
<feature type="transmembrane region" description="Helical" evidence="1">
    <location>
        <begin position="208"/>
        <end position="227"/>
    </location>
</feature>
<feature type="transmembrane region" description="Helical" evidence="1">
    <location>
        <begin position="20"/>
        <end position="41"/>
    </location>
</feature>
<dbReference type="RefSeq" id="XP_024719736.1">
    <property type="nucleotide sequence ID" value="XM_024865286.1"/>
</dbReference>
<dbReference type="AlphaFoldDB" id="A0A2T3AYJ2"/>
<feature type="transmembrane region" description="Helical" evidence="1">
    <location>
        <begin position="53"/>
        <end position="78"/>
    </location>
</feature>
<keyword evidence="1" id="KW-0472">Membrane</keyword>
<accession>A0A2T3AYJ2</accession>
<organism evidence="3 4">
    <name type="scientific">Amorphotheca resinae ATCC 22711</name>
    <dbReference type="NCBI Taxonomy" id="857342"/>
    <lineage>
        <taxon>Eukaryota</taxon>
        <taxon>Fungi</taxon>
        <taxon>Dikarya</taxon>
        <taxon>Ascomycota</taxon>
        <taxon>Pezizomycotina</taxon>
        <taxon>Leotiomycetes</taxon>
        <taxon>Helotiales</taxon>
        <taxon>Amorphothecaceae</taxon>
        <taxon>Amorphotheca</taxon>
    </lineage>
</organism>
<keyword evidence="1" id="KW-1133">Transmembrane helix</keyword>
<dbReference type="PANTHER" id="PTHR38794:SF3">
    <property type="entry name" value="INTEGRAL MEMBRANE PROTEIN"/>
    <property type="match status" value="1"/>
</dbReference>
<evidence type="ECO:0000313" key="4">
    <source>
        <dbReference type="Proteomes" id="UP000241818"/>
    </source>
</evidence>
<feature type="transmembrane region" description="Helical" evidence="1">
    <location>
        <begin position="98"/>
        <end position="123"/>
    </location>
</feature>
<reference evidence="3 4" key="1">
    <citation type="journal article" date="2018" name="New Phytol.">
        <title>Comparative genomics and transcriptomics depict ericoid mycorrhizal fungi as versatile saprotrophs and plant mutualists.</title>
        <authorList>
            <person name="Martino E."/>
            <person name="Morin E."/>
            <person name="Grelet G.A."/>
            <person name="Kuo A."/>
            <person name="Kohler A."/>
            <person name="Daghino S."/>
            <person name="Barry K.W."/>
            <person name="Cichocki N."/>
            <person name="Clum A."/>
            <person name="Dockter R.B."/>
            <person name="Hainaut M."/>
            <person name="Kuo R.C."/>
            <person name="LaButti K."/>
            <person name="Lindahl B.D."/>
            <person name="Lindquist E.A."/>
            <person name="Lipzen A."/>
            <person name="Khouja H.R."/>
            <person name="Magnuson J."/>
            <person name="Murat C."/>
            <person name="Ohm R.A."/>
            <person name="Singer S.W."/>
            <person name="Spatafora J.W."/>
            <person name="Wang M."/>
            <person name="Veneault-Fourrey C."/>
            <person name="Henrissat B."/>
            <person name="Grigoriev I.V."/>
            <person name="Martin F.M."/>
            <person name="Perotto S."/>
        </authorList>
    </citation>
    <scope>NUCLEOTIDE SEQUENCE [LARGE SCALE GENOMIC DNA]</scope>
    <source>
        <strain evidence="3 4">ATCC 22711</strain>
    </source>
</reference>
<name>A0A2T3AYJ2_AMORE</name>
<protein>
    <recommendedName>
        <fullName evidence="2">Rhodopsin domain-containing protein</fullName>
    </recommendedName>
</protein>
<dbReference type="Proteomes" id="UP000241818">
    <property type="component" value="Unassembled WGS sequence"/>
</dbReference>
<dbReference type="STRING" id="857342.A0A2T3AYJ2"/>
<keyword evidence="4" id="KW-1185">Reference proteome</keyword>
<evidence type="ECO:0000313" key="3">
    <source>
        <dbReference type="EMBL" id="PSS15137.1"/>
    </source>
</evidence>
<dbReference type="PANTHER" id="PTHR38794">
    <property type="entry name" value="INTEGRAL MEMBRANE PROTEIN"/>
    <property type="match status" value="1"/>
</dbReference>
<dbReference type="EMBL" id="KZ679013">
    <property type="protein sequence ID" value="PSS15137.1"/>
    <property type="molecule type" value="Genomic_DNA"/>
</dbReference>
<evidence type="ECO:0000256" key="1">
    <source>
        <dbReference type="SAM" id="Phobius"/>
    </source>
</evidence>